<dbReference type="Proteomes" id="UP000216300">
    <property type="component" value="Unassembled WGS sequence"/>
</dbReference>
<feature type="transmembrane region" description="Helical" evidence="1">
    <location>
        <begin position="708"/>
        <end position="731"/>
    </location>
</feature>
<keyword evidence="1" id="KW-1133">Transmembrane helix</keyword>
<dbReference type="InterPro" id="IPR029044">
    <property type="entry name" value="Nucleotide-diphossugar_trans"/>
</dbReference>
<comment type="caution">
    <text evidence="2">The sequence shown here is derived from an EMBL/GenBank/DDBJ whole genome shotgun (WGS) entry which is preliminary data.</text>
</comment>
<sequence>MSEPASRSHDVNQDPWAWVDERDDDSSVDLSHHHVSAVIVTRNGAAWLGDLLDSLVGLDHQPDRVIAVDTGSRDDSVELLRTHPVVSTVIEMPDAPGFGIAVERALAADAEALASDPAQARTDPDRQEWVWTLHDDARVEPASLTELLSAAAADPQVAAVGPALRRPRRAGEAAQLSELGVTIAETGRRELSLEPGEIDQGQHQPAEVLGVSTCGMLVDRQILTEVGFTETVPLFRDGVDFGWRVNLTGRTVKTCPEAKITHRQVGRAGLREDAPWLQGRTPASVDAELGMRVIAGHRGGARTVLTTVLLVLAGCLRSLGFLLGKAPGRARDEFRAVGGFLRHGSVVRDLRAKVGRLSPDRETSQRADAMVPGWWSSVARAVEGVAGALVGRYRDYEDRASLDELTGDDFAGPRRVQTQRSRTWVGVLIAVLATLIASRQFFGTGELSGPRLLTPPQGFVSTLADMFASGGGLAGAPWVSALGLSSLVTLGQPDWLVTVMILGAVPIGLWAARMALRQLIPGNRLRWIVSVAYALVPVLIGIGTRGIWDLAVWVLGLPLAVAAGVRLVTAHDSLPTERWRGAALSALALLLLGTITPTAVAAYAVVVVVAGLLYRSGWRTWVGLLVAIGAWAVLVSPWWPTLAQYPGRLVTGTDPVLASLTAQDPWQLLFGQTDVVGQAPLWLNAIAAGGILVLALVGLFLRADRGQVIGLVVMVFGLGLAAALSQLVVIVPAGQVRPAVETWLLLGYAAALVVAGRGWQGLVASLTRRNLGGAHVLTVIGGLIAAVVLVLGSGWWLLGGTGTPLERSEDAVPAYLRGAEAQGLATLTIDARAGQPTWNLQDNTSGQLGSSERNAPFGTDVEGRELAESVVLRLLNGVADDQLAADLHQLGVGHVRLLGGDAELQARVENAPGLGSGASLQDATTWLVLDAQPRTGAAPLTVGHIWWGVGLLVGLAVVLVAAAPGVRRLEARDPALYARRVAVSDVMVSGEESA</sequence>
<organism evidence="2 3">
    <name type="scientific">Parenemella sanctibonifatiensis</name>
    <dbReference type="NCBI Taxonomy" id="2016505"/>
    <lineage>
        <taxon>Bacteria</taxon>
        <taxon>Bacillati</taxon>
        <taxon>Actinomycetota</taxon>
        <taxon>Actinomycetes</taxon>
        <taxon>Propionibacteriales</taxon>
        <taxon>Propionibacteriaceae</taxon>
        <taxon>Parenemella</taxon>
    </lineage>
</organism>
<feature type="transmembrane region" description="Helical" evidence="1">
    <location>
        <begin position="525"/>
        <end position="543"/>
    </location>
</feature>
<dbReference type="EMBL" id="NMVJ01000001">
    <property type="protein sequence ID" value="OYN92168.1"/>
    <property type="molecule type" value="Genomic_DNA"/>
</dbReference>
<keyword evidence="1" id="KW-0812">Transmembrane</keyword>
<feature type="transmembrane region" description="Helical" evidence="1">
    <location>
        <begin position="743"/>
        <end position="764"/>
    </location>
</feature>
<gene>
    <name evidence="2" type="ORF">CGZ91_01265</name>
</gene>
<feature type="transmembrane region" description="Helical" evidence="1">
    <location>
        <begin position="304"/>
        <end position="324"/>
    </location>
</feature>
<dbReference type="SUPFAM" id="SSF53448">
    <property type="entry name" value="Nucleotide-diphospho-sugar transferases"/>
    <property type="match status" value="1"/>
</dbReference>
<dbReference type="Gene3D" id="3.90.550.10">
    <property type="entry name" value="Spore Coat Polysaccharide Biosynthesis Protein SpsA, Chain A"/>
    <property type="match status" value="1"/>
</dbReference>
<evidence type="ECO:0008006" key="4">
    <source>
        <dbReference type="Google" id="ProtNLM"/>
    </source>
</evidence>
<dbReference type="PANTHER" id="PTHR43685">
    <property type="entry name" value="GLYCOSYLTRANSFERASE"/>
    <property type="match status" value="1"/>
</dbReference>
<dbReference type="InterPro" id="IPR050834">
    <property type="entry name" value="Glycosyltransf_2"/>
</dbReference>
<evidence type="ECO:0000313" key="3">
    <source>
        <dbReference type="Proteomes" id="UP000216300"/>
    </source>
</evidence>
<accession>A0A255EKU8</accession>
<feature type="transmembrane region" description="Helical" evidence="1">
    <location>
        <begin position="681"/>
        <end position="701"/>
    </location>
</feature>
<keyword evidence="3" id="KW-1185">Reference proteome</keyword>
<feature type="transmembrane region" description="Helical" evidence="1">
    <location>
        <begin position="550"/>
        <end position="569"/>
    </location>
</feature>
<keyword evidence="1" id="KW-0472">Membrane</keyword>
<dbReference type="PANTHER" id="PTHR43685:SF3">
    <property type="entry name" value="SLR2126 PROTEIN"/>
    <property type="match status" value="1"/>
</dbReference>
<evidence type="ECO:0000313" key="2">
    <source>
        <dbReference type="EMBL" id="OYN92168.1"/>
    </source>
</evidence>
<evidence type="ECO:0000256" key="1">
    <source>
        <dbReference type="SAM" id="Phobius"/>
    </source>
</evidence>
<feature type="transmembrane region" description="Helical" evidence="1">
    <location>
        <begin position="495"/>
        <end position="513"/>
    </location>
</feature>
<feature type="transmembrane region" description="Helical" evidence="1">
    <location>
        <begin position="621"/>
        <end position="639"/>
    </location>
</feature>
<dbReference type="Pfam" id="PF13641">
    <property type="entry name" value="Glyco_tranf_2_3"/>
    <property type="match status" value="1"/>
</dbReference>
<feature type="transmembrane region" description="Helical" evidence="1">
    <location>
        <begin position="424"/>
        <end position="442"/>
    </location>
</feature>
<reference evidence="2 3" key="1">
    <citation type="submission" date="2017-07" db="EMBL/GenBank/DDBJ databases">
        <title>Draft whole genome sequences of clinical Proprionibacteriaceae strains.</title>
        <authorList>
            <person name="Bernier A.-M."/>
            <person name="Bernard K."/>
            <person name="Domingo M.-C."/>
        </authorList>
    </citation>
    <scope>NUCLEOTIDE SEQUENCE [LARGE SCALE GENOMIC DNA]</scope>
    <source>
        <strain evidence="2 3">NML 150081</strain>
    </source>
</reference>
<dbReference type="OrthoDB" id="3734530at2"/>
<dbReference type="AlphaFoldDB" id="A0A255EKU8"/>
<name>A0A255EKU8_9ACTN</name>
<feature type="transmembrane region" description="Helical" evidence="1">
    <location>
        <begin position="462"/>
        <end position="483"/>
    </location>
</feature>
<proteinExistence type="predicted"/>
<feature type="transmembrane region" description="Helical" evidence="1">
    <location>
        <begin position="945"/>
        <end position="966"/>
    </location>
</feature>
<protein>
    <recommendedName>
        <fullName evidence="4">Glycosyltransferase family 2 protein</fullName>
    </recommendedName>
</protein>
<feature type="transmembrane region" description="Helical" evidence="1">
    <location>
        <begin position="581"/>
        <end position="614"/>
    </location>
</feature>
<feature type="transmembrane region" description="Helical" evidence="1">
    <location>
        <begin position="776"/>
        <end position="798"/>
    </location>
</feature>